<dbReference type="SUPFAM" id="SSF52540">
    <property type="entry name" value="P-loop containing nucleoside triphosphate hydrolases"/>
    <property type="match status" value="1"/>
</dbReference>
<dbReference type="AlphaFoldDB" id="A0AAE7CUP6"/>
<gene>
    <name evidence="1" type="ORF">FOB74_07000</name>
</gene>
<evidence type="ECO:0000313" key="2">
    <source>
        <dbReference type="Proteomes" id="UP000503130"/>
    </source>
</evidence>
<accession>A0AAE7CUP6</accession>
<dbReference type="EMBL" id="CP050959">
    <property type="protein sequence ID" value="QIX74199.1"/>
    <property type="molecule type" value="Genomic_DNA"/>
</dbReference>
<proteinExistence type="predicted"/>
<dbReference type="InterPro" id="IPR027417">
    <property type="entry name" value="P-loop_NTPase"/>
</dbReference>
<dbReference type="RefSeq" id="WP_013851743.1">
    <property type="nucleotide sequence ID" value="NZ_CP050959.1"/>
</dbReference>
<sequence>MDSHRIEFFGLPGCGKTFLVEKITSIDRKTLSQKATNKYLQMIKKLSKFSPTSLYYKFRLRKILANSTKHHKYHDTNWNDMLDSIVLVASAYKMRAGGKGVLDEGIVQRTISFAINYDLGGQTIIKILESFESLFQTTDVIFIEISSEEAFKSIKERNRKESKMDFFSDETLLDYLKDYEVVCKEIAEHFHFKTLHKNDFGQFIEERKIR</sequence>
<organism evidence="1 2">
    <name type="scientific">Streptococcus gallolyticus</name>
    <dbReference type="NCBI Taxonomy" id="315405"/>
    <lineage>
        <taxon>Bacteria</taxon>
        <taxon>Bacillati</taxon>
        <taxon>Bacillota</taxon>
        <taxon>Bacilli</taxon>
        <taxon>Lactobacillales</taxon>
        <taxon>Streptococcaceae</taxon>
        <taxon>Streptococcus</taxon>
    </lineage>
</organism>
<dbReference type="Proteomes" id="UP000503130">
    <property type="component" value="Chromosome"/>
</dbReference>
<name>A0AAE7CUP6_9STRE</name>
<reference evidence="1 2" key="1">
    <citation type="submission" date="2019-09" db="EMBL/GenBank/DDBJ databases">
        <title>FDA dAtabase for Regulatory Grade micrObial Sequences (FDA-ARGOS): Supporting development and validation of Infectious Disease Dx tests.</title>
        <authorList>
            <person name="Sciortino C."/>
            <person name="Tallon L."/>
            <person name="Sadzewicz L."/>
            <person name="Vavikolanu K."/>
            <person name="Mehta A."/>
            <person name="Aluvathingal J."/>
            <person name="Nadendla S."/>
            <person name="Nandy P."/>
            <person name="Geyer C."/>
            <person name="Yan Y."/>
            <person name="Sichtig H."/>
        </authorList>
    </citation>
    <scope>NUCLEOTIDE SEQUENCE [LARGE SCALE GENOMIC DNA]</scope>
    <source>
        <strain evidence="1 2">FDAARGOS_666</strain>
    </source>
</reference>
<protein>
    <submittedName>
        <fullName evidence="1">Uncharacterized protein</fullName>
    </submittedName>
</protein>
<dbReference type="Gene3D" id="3.40.50.300">
    <property type="entry name" value="P-loop containing nucleotide triphosphate hydrolases"/>
    <property type="match status" value="1"/>
</dbReference>
<evidence type="ECO:0000313" key="1">
    <source>
        <dbReference type="EMBL" id="QIX74199.1"/>
    </source>
</evidence>